<protein>
    <submittedName>
        <fullName evidence="1">Uncharacterized protein</fullName>
    </submittedName>
</protein>
<proteinExistence type="predicted"/>
<dbReference type="EMBL" id="FNXT01001043">
    <property type="protein sequence ID" value="SZX71274.1"/>
    <property type="molecule type" value="Genomic_DNA"/>
</dbReference>
<dbReference type="Proteomes" id="UP000256970">
    <property type="component" value="Unassembled WGS sequence"/>
</dbReference>
<reference evidence="1 2" key="1">
    <citation type="submission" date="2016-10" db="EMBL/GenBank/DDBJ databases">
        <authorList>
            <person name="Cai Z."/>
        </authorList>
    </citation>
    <scope>NUCLEOTIDE SEQUENCE [LARGE SCALE GENOMIC DNA]</scope>
</reference>
<gene>
    <name evidence="1" type="ORF">BQ4739_LOCUS11409</name>
</gene>
<name>A0A383W2L3_TETOB</name>
<dbReference type="PANTHER" id="PTHR36327:SF1">
    <property type="entry name" value="OS03G0731100 PROTEIN"/>
    <property type="match status" value="1"/>
</dbReference>
<dbReference type="AlphaFoldDB" id="A0A383W2L3"/>
<evidence type="ECO:0000313" key="2">
    <source>
        <dbReference type="Proteomes" id="UP000256970"/>
    </source>
</evidence>
<keyword evidence="2" id="KW-1185">Reference proteome</keyword>
<sequence>MQSIKVQDRLQRHAAACGAQASSCKPVLQTAAVSRRNGLLGLLVLAGGAAVVQPAQAAQPQPEPLTPYMQELLRRSEEKREERYKERLAAYYKKNFKEYFDVEAVDDMTARARGIKPETTAAIKRWMEENK</sequence>
<evidence type="ECO:0000313" key="1">
    <source>
        <dbReference type="EMBL" id="SZX71274.1"/>
    </source>
</evidence>
<organism evidence="1 2">
    <name type="scientific">Tetradesmus obliquus</name>
    <name type="common">Green alga</name>
    <name type="synonym">Acutodesmus obliquus</name>
    <dbReference type="NCBI Taxonomy" id="3088"/>
    <lineage>
        <taxon>Eukaryota</taxon>
        <taxon>Viridiplantae</taxon>
        <taxon>Chlorophyta</taxon>
        <taxon>core chlorophytes</taxon>
        <taxon>Chlorophyceae</taxon>
        <taxon>CS clade</taxon>
        <taxon>Sphaeropleales</taxon>
        <taxon>Scenedesmaceae</taxon>
        <taxon>Tetradesmus</taxon>
    </lineage>
</organism>
<dbReference type="PANTHER" id="PTHR36327">
    <property type="entry name" value="UNNAMED PRODUCT"/>
    <property type="match status" value="1"/>
</dbReference>
<accession>A0A383W2L3</accession>